<dbReference type="InterPro" id="IPR036259">
    <property type="entry name" value="MFS_trans_sf"/>
</dbReference>
<feature type="transmembrane region" description="Helical" evidence="3">
    <location>
        <begin position="184"/>
        <end position="200"/>
    </location>
</feature>
<dbReference type="PANTHER" id="PTHR11328">
    <property type="entry name" value="MAJOR FACILITATOR SUPERFAMILY DOMAIN-CONTAINING PROTEIN"/>
    <property type="match status" value="1"/>
</dbReference>
<evidence type="ECO:0000256" key="3">
    <source>
        <dbReference type="SAM" id="Phobius"/>
    </source>
</evidence>
<evidence type="ECO:0000313" key="5">
    <source>
        <dbReference type="Proteomes" id="UP001159405"/>
    </source>
</evidence>
<keyword evidence="5" id="KW-1185">Reference proteome</keyword>
<sequence>MASSRDITAASINNVGDDFTEGTNGDDEKPSKRNRIACQTGHILNNLTSSMWYSYALLYFQEVAGLFPTTAGIMFFISQILTVVTLLVVRLGRDKRIWNSFSSYGIQKARHVVGSAIVLFAWPFTATPCLFCGDGSSSLELGMYYLMPVVLLSVGWPLTDVSYSKLMKEMRTESGKVPENSRSLARICQVCLYILLWVLLQQDTEHKVNSQISEQFTYVALVLVPVCFLFVFAFHFSVLESIPQSREFKPEEKEDEEKNCGRSMADIPTPSSLADQEITSRIERQKIKWYEWLKEPLLYKAGFVILFVNNALKIVQSYLPLYLTETLQLRKESIAFFPLIIVMTRIATEITCKSFIEKQTPRVVILCTTFALFGTCMWYFLQSAEQASLVYAPTVIFACMSSLVTMVTSHLHQEIIGHNEEVNSFVSSALECTERVSLGLIVLTVQIFCPAGQNRSIGSYLRSAFPAAFGSCIVVPMLVATAFMSSRNSSEGKVLTITVASPREDNEVIQTSLPLVNCAYRLASSEASTPPVDVEHNEMRTNIDGDCNELQGSQLTASPSHCATVETQPRSQREQDIEEVKRALDELHRLPSTDL</sequence>
<keyword evidence="3" id="KW-0812">Transmembrane</keyword>
<feature type="transmembrane region" description="Helical" evidence="3">
    <location>
        <begin position="335"/>
        <end position="356"/>
    </location>
</feature>
<organism evidence="4 5">
    <name type="scientific">Porites lobata</name>
    <dbReference type="NCBI Taxonomy" id="104759"/>
    <lineage>
        <taxon>Eukaryota</taxon>
        <taxon>Metazoa</taxon>
        <taxon>Cnidaria</taxon>
        <taxon>Anthozoa</taxon>
        <taxon>Hexacorallia</taxon>
        <taxon>Scleractinia</taxon>
        <taxon>Fungiina</taxon>
        <taxon>Poritidae</taxon>
        <taxon>Porites</taxon>
    </lineage>
</organism>
<feature type="region of interest" description="Disordered" evidence="2">
    <location>
        <begin position="556"/>
        <end position="576"/>
    </location>
</feature>
<keyword evidence="3" id="KW-1133">Transmembrane helix</keyword>
<feature type="transmembrane region" description="Helical" evidence="3">
    <location>
        <begin position="464"/>
        <end position="484"/>
    </location>
</feature>
<gene>
    <name evidence="4" type="ORF">PLOB_00043109</name>
</gene>
<feature type="transmembrane region" description="Helical" evidence="3">
    <location>
        <begin position="43"/>
        <end position="60"/>
    </location>
</feature>
<evidence type="ECO:0000256" key="2">
    <source>
        <dbReference type="SAM" id="MobiDB-lite"/>
    </source>
</evidence>
<evidence type="ECO:0000256" key="1">
    <source>
        <dbReference type="ARBA" id="ARBA00008335"/>
    </source>
</evidence>
<name>A0ABN8N424_9CNID</name>
<proteinExistence type="inferred from homology"/>
<feature type="compositionally biased region" description="Basic and acidic residues" evidence="2">
    <location>
        <begin position="249"/>
        <end position="260"/>
    </location>
</feature>
<feature type="transmembrane region" description="Helical" evidence="3">
    <location>
        <begin position="387"/>
        <end position="407"/>
    </location>
</feature>
<dbReference type="Proteomes" id="UP001159405">
    <property type="component" value="Unassembled WGS sequence"/>
</dbReference>
<feature type="transmembrane region" description="Helical" evidence="3">
    <location>
        <begin position="112"/>
        <end position="131"/>
    </location>
</feature>
<dbReference type="SUPFAM" id="SSF103473">
    <property type="entry name" value="MFS general substrate transporter"/>
    <property type="match status" value="1"/>
</dbReference>
<dbReference type="PANTHER" id="PTHR11328:SF28">
    <property type="entry name" value="MAJOR FACILITATOR SUPERFAMILY DOMAIN-CONTAINING PROTEIN 12"/>
    <property type="match status" value="1"/>
</dbReference>
<evidence type="ECO:0000313" key="4">
    <source>
        <dbReference type="EMBL" id="CAH3039245.1"/>
    </source>
</evidence>
<accession>A0ABN8N424</accession>
<protein>
    <submittedName>
        <fullName evidence="4">Uncharacterized protein</fullName>
    </submittedName>
</protein>
<feature type="transmembrane region" description="Helical" evidence="3">
    <location>
        <begin position="143"/>
        <end position="163"/>
    </location>
</feature>
<feature type="transmembrane region" description="Helical" evidence="3">
    <location>
        <begin position="216"/>
        <end position="239"/>
    </location>
</feature>
<dbReference type="EMBL" id="CALNXK010000007">
    <property type="protein sequence ID" value="CAH3039245.1"/>
    <property type="molecule type" value="Genomic_DNA"/>
</dbReference>
<dbReference type="Gene3D" id="1.20.1250.20">
    <property type="entry name" value="MFS general substrate transporter like domains"/>
    <property type="match status" value="1"/>
</dbReference>
<comment type="similarity">
    <text evidence="1">Belongs to the major facilitator superfamily.</text>
</comment>
<feature type="region of interest" description="Disordered" evidence="2">
    <location>
        <begin position="249"/>
        <end position="270"/>
    </location>
</feature>
<feature type="transmembrane region" description="Helical" evidence="3">
    <location>
        <begin position="66"/>
        <end position="91"/>
    </location>
</feature>
<reference evidence="4 5" key="1">
    <citation type="submission" date="2022-05" db="EMBL/GenBank/DDBJ databases">
        <authorList>
            <consortium name="Genoscope - CEA"/>
            <person name="William W."/>
        </authorList>
    </citation>
    <scope>NUCLEOTIDE SEQUENCE [LARGE SCALE GENOMIC DNA]</scope>
</reference>
<feature type="compositionally biased region" description="Polar residues" evidence="2">
    <location>
        <begin position="556"/>
        <end position="570"/>
    </location>
</feature>
<feature type="transmembrane region" description="Helical" evidence="3">
    <location>
        <begin position="363"/>
        <end position="381"/>
    </location>
</feature>
<dbReference type="InterPro" id="IPR039672">
    <property type="entry name" value="MFS_2"/>
</dbReference>
<comment type="caution">
    <text evidence="4">The sequence shown here is derived from an EMBL/GenBank/DDBJ whole genome shotgun (WGS) entry which is preliminary data.</text>
</comment>
<keyword evidence="3" id="KW-0472">Membrane</keyword>
<feature type="transmembrane region" description="Helical" evidence="3">
    <location>
        <begin position="297"/>
        <end position="315"/>
    </location>
</feature>